<dbReference type="InterPro" id="IPR002156">
    <property type="entry name" value="RNaseH_domain"/>
</dbReference>
<name>A0AAW2Y2K9_9LAMI</name>
<dbReference type="PANTHER" id="PTHR34564:SF3">
    <property type="entry name" value="PEPTIDYL-PROLYL CIS-TRANS ISOMERASE G"/>
    <property type="match status" value="1"/>
</dbReference>
<dbReference type="CDD" id="cd06222">
    <property type="entry name" value="RNase_H_like"/>
    <property type="match status" value="1"/>
</dbReference>
<organism evidence="4">
    <name type="scientific">Sesamum latifolium</name>
    <dbReference type="NCBI Taxonomy" id="2727402"/>
    <lineage>
        <taxon>Eukaryota</taxon>
        <taxon>Viridiplantae</taxon>
        <taxon>Streptophyta</taxon>
        <taxon>Embryophyta</taxon>
        <taxon>Tracheophyta</taxon>
        <taxon>Spermatophyta</taxon>
        <taxon>Magnoliopsida</taxon>
        <taxon>eudicotyledons</taxon>
        <taxon>Gunneridae</taxon>
        <taxon>Pentapetalae</taxon>
        <taxon>asterids</taxon>
        <taxon>lamiids</taxon>
        <taxon>Lamiales</taxon>
        <taxon>Pedaliaceae</taxon>
        <taxon>Sesamum</taxon>
    </lineage>
</organism>
<comment type="caution">
    <text evidence="4">The sequence shown here is derived from an EMBL/GenBank/DDBJ whole genome shotgun (WGS) entry which is preliminary data.</text>
</comment>
<dbReference type="Pfam" id="PF13456">
    <property type="entry name" value="RVT_3"/>
    <property type="match status" value="1"/>
</dbReference>
<evidence type="ECO:0000259" key="3">
    <source>
        <dbReference type="Pfam" id="PF13456"/>
    </source>
</evidence>
<feature type="coiled-coil region" evidence="1">
    <location>
        <begin position="55"/>
        <end position="85"/>
    </location>
</feature>
<evidence type="ECO:0000256" key="1">
    <source>
        <dbReference type="SAM" id="Coils"/>
    </source>
</evidence>
<dbReference type="PANTHER" id="PTHR34564">
    <property type="entry name" value="PEPTIDYL-PROLYL CIS-TRANS ISOMERASE G"/>
    <property type="match status" value="1"/>
</dbReference>
<keyword evidence="1" id="KW-0175">Coiled coil</keyword>
<dbReference type="InterPro" id="IPR044730">
    <property type="entry name" value="RNase_H-like_dom_plant"/>
</dbReference>
<proteinExistence type="predicted"/>
<dbReference type="GO" id="GO:0004523">
    <property type="term" value="F:RNA-DNA hybrid ribonuclease activity"/>
    <property type="evidence" value="ECO:0007669"/>
    <property type="project" value="InterPro"/>
</dbReference>
<keyword evidence="2" id="KW-0732">Signal</keyword>
<feature type="domain" description="RNase H type-1" evidence="3">
    <location>
        <begin position="128"/>
        <end position="217"/>
    </location>
</feature>
<accession>A0AAW2Y2K9</accession>
<dbReference type="GO" id="GO:0003676">
    <property type="term" value="F:nucleic acid binding"/>
    <property type="evidence" value="ECO:0007669"/>
    <property type="project" value="InterPro"/>
</dbReference>
<gene>
    <name evidence="4" type="ORF">Slati_0629000</name>
</gene>
<feature type="signal peptide" evidence="2">
    <location>
        <begin position="1"/>
        <end position="20"/>
    </location>
</feature>
<protein>
    <recommendedName>
        <fullName evidence="3">RNase H type-1 domain-containing protein</fullName>
    </recommendedName>
</protein>
<dbReference type="InterPro" id="IPR036397">
    <property type="entry name" value="RNaseH_sf"/>
</dbReference>
<dbReference type="EMBL" id="JACGWN010000002">
    <property type="protein sequence ID" value="KAL0460018.1"/>
    <property type="molecule type" value="Genomic_DNA"/>
</dbReference>
<evidence type="ECO:0000256" key="2">
    <source>
        <dbReference type="SAM" id="SignalP"/>
    </source>
</evidence>
<dbReference type="Gene3D" id="3.30.420.10">
    <property type="entry name" value="Ribonuclease H-like superfamily/Ribonuclease H"/>
    <property type="match status" value="1"/>
</dbReference>
<reference evidence="4" key="1">
    <citation type="submission" date="2020-06" db="EMBL/GenBank/DDBJ databases">
        <authorList>
            <person name="Li T."/>
            <person name="Hu X."/>
            <person name="Zhang T."/>
            <person name="Song X."/>
            <person name="Zhang H."/>
            <person name="Dai N."/>
            <person name="Sheng W."/>
            <person name="Hou X."/>
            <person name="Wei L."/>
        </authorList>
    </citation>
    <scope>NUCLEOTIDE SEQUENCE</scope>
    <source>
        <strain evidence="4">KEN1</strain>
        <tissue evidence="4">Leaf</tissue>
    </source>
</reference>
<evidence type="ECO:0000313" key="4">
    <source>
        <dbReference type="EMBL" id="KAL0460018.1"/>
    </source>
</evidence>
<dbReference type="AlphaFoldDB" id="A0AAW2Y2K9"/>
<reference evidence="4" key="2">
    <citation type="journal article" date="2024" name="Plant">
        <title>Genomic evolution and insights into agronomic trait innovations of Sesamum species.</title>
        <authorList>
            <person name="Miao H."/>
            <person name="Wang L."/>
            <person name="Qu L."/>
            <person name="Liu H."/>
            <person name="Sun Y."/>
            <person name="Le M."/>
            <person name="Wang Q."/>
            <person name="Wei S."/>
            <person name="Zheng Y."/>
            <person name="Lin W."/>
            <person name="Duan Y."/>
            <person name="Cao H."/>
            <person name="Xiong S."/>
            <person name="Wang X."/>
            <person name="Wei L."/>
            <person name="Li C."/>
            <person name="Ma Q."/>
            <person name="Ju M."/>
            <person name="Zhao R."/>
            <person name="Li G."/>
            <person name="Mu C."/>
            <person name="Tian Q."/>
            <person name="Mei H."/>
            <person name="Zhang T."/>
            <person name="Gao T."/>
            <person name="Zhang H."/>
        </authorList>
    </citation>
    <scope>NUCLEOTIDE SEQUENCE</scope>
    <source>
        <strain evidence="4">KEN1</strain>
    </source>
</reference>
<feature type="chain" id="PRO_5043385703" description="RNase H type-1 domain-containing protein" evidence="2">
    <location>
        <begin position="21"/>
        <end position="241"/>
    </location>
</feature>
<sequence length="241" mass="26833">MSRQMLLVFLLLILIITSQFEWRQQLVSDVDATRKESQKQQQISQREEGVKEKVILSQEKNIQRLKELVRSLREQLQQCQSYNETLNVTFSSLQKKGLAGAFIGHQEKDEIPYPLNAQRMHISISLRVARAGYGELAEALAARDAIQLALRRGWLSAHFEGDCSSLIHKLHARVTDCSPVGQIVFDILSFASLLHSCSFSLVRRSGNAVAHCLARFASDFAEGGSDIPSAAVTALALDLAN</sequence>